<dbReference type="GO" id="GO:0006313">
    <property type="term" value="P:DNA transposition"/>
    <property type="evidence" value="ECO:0007669"/>
    <property type="project" value="UniProtKB-UniRule"/>
</dbReference>
<dbReference type="Proteomes" id="UP000693672">
    <property type="component" value="Unassembled WGS sequence"/>
</dbReference>
<accession>A0A916K4V3</accession>
<organism evidence="7 8">
    <name type="scientific">Paenibacillus solanacearum</name>
    <dbReference type="NCBI Taxonomy" id="2048548"/>
    <lineage>
        <taxon>Bacteria</taxon>
        <taxon>Bacillati</taxon>
        <taxon>Bacillota</taxon>
        <taxon>Bacilli</taxon>
        <taxon>Bacillales</taxon>
        <taxon>Paenibacillaceae</taxon>
        <taxon>Paenibacillus</taxon>
    </lineage>
</organism>
<dbReference type="GO" id="GO:0004803">
    <property type="term" value="F:transposase activity"/>
    <property type="evidence" value="ECO:0007669"/>
    <property type="project" value="UniProtKB-UniRule"/>
</dbReference>
<reference evidence="7" key="1">
    <citation type="submission" date="2021-06" db="EMBL/GenBank/DDBJ databases">
        <authorList>
            <person name="Criscuolo A."/>
        </authorList>
    </citation>
    <scope>NUCLEOTIDE SEQUENCE</scope>
    <source>
        <strain evidence="7">CIP111600</strain>
    </source>
</reference>
<protein>
    <recommendedName>
        <fullName evidence="6">Mutator family transposase</fullName>
    </recommendedName>
</protein>
<comment type="caution">
    <text evidence="7">The sequence shown here is derived from an EMBL/GenBank/DDBJ whole genome shotgun (WGS) entry which is preliminary data.</text>
</comment>
<evidence type="ECO:0000256" key="3">
    <source>
        <dbReference type="ARBA" id="ARBA00022578"/>
    </source>
</evidence>
<dbReference type="GO" id="GO:0003677">
    <property type="term" value="F:DNA binding"/>
    <property type="evidence" value="ECO:0007669"/>
    <property type="project" value="UniProtKB-UniRule"/>
</dbReference>
<dbReference type="EMBL" id="CAJVAS010000028">
    <property type="protein sequence ID" value="CAG7644647.1"/>
    <property type="molecule type" value="Genomic_DNA"/>
</dbReference>
<dbReference type="Pfam" id="PF00872">
    <property type="entry name" value="Transposase_mut"/>
    <property type="match status" value="1"/>
</dbReference>
<evidence type="ECO:0000313" key="7">
    <source>
        <dbReference type="EMBL" id="CAG7644647.1"/>
    </source>
</evidence>
<evidence type="ECO:0000256" key="6">
    <source>
        <dbReference type="RuleBase" id="RU365089"/>
    </source>
</evidence>
<keyword evidence="4 6" id="KW-0238">DNA-binding</keyword>
<dbReference type="PANTHER" id="PTHR33217:SF8">
    <property type="entry name" value="MUTATOR FAMILY TRANSPOSASE"/>
    <property type="match status" value="1"/>
</dbReference>
<evidence type="ECO:0000256" key="2">
    <source>
        <dbReference type="ARBA" id="ARBA00010961"/>
    </source>
</evidence>
<evidence type="ECO:0000256" key="1">
    <source>
        <dbReference type="ARBA" id="ARBA00002190"/>
    </source>
</evidence>
<gene>
    <name evidence="7" type="ORF">PAESOLCIP111_04757</name>
</gene>
<dbReference type="AlphaFoldDB" id="A0A916K4V3"/>
<keyword evidence="6" id="KW-0814">Transposable element</keyword>
<proteinExistence type="inferred from homology"/>
<comment type="similarity">
    <text evidence="2 6">Belongs to the transposase mutator family.</text>
</comment>
<comment type="function">
    <text evidence="1 6">Required for the transposition of the insertion element.</text>
</comment>
<keyword evidence="3 6" id="KW-0815">Transposition</keyword>
<dbReference type="PANTHER" id="PTHR33217">
    <property type="entry name" value="TRANSPOSASE FOR INSERTION SEQUENCE ELEMENT IS1081"/>
    <property type="match status" value="1"/>
</dbReference>
<evidence type="ECO:0000313" key="8">
    <source>
        <dbReference type="Proteomes" id="UP000693672"/>
    </source>
</evidence>
<evidence type="ECO:0000256" key="5">
    <source>
        <dbReference type="ARBA" id="ARBA00023172"/>
    </source>
</evidence>
<sequence length="73" mass="8378">MNSNVTNKIVSLIKEWQNHPLQNMYVVFLDVHFKVKQNVIIVNKATYMVIGIDLEGNKDVLGMWIGVNESAKF</sequence>
<dbReference type="InterPro" id="IPR001207">
    <property type="entry name" value="Transposase_mutator"/>
</dbReference>
<keyword evidence="8" id="KW-1185">Reference proteome</keyword>
<evidence type="ECO:0000256" key="4">
    <source>
        <dbReference type="ARBA" id="ARBA00023125"/>
    </source>
</evidence>
<name>A0A916K4V3_9BACL</name>
<keyword evidence="5 6" id="KW-0233">DNA recombination</keyword>